<evidence type="ECO:0000313" key="1">
    <source>
        <dbReference type="EMBL" id="CAL1402850.1"/>
    </source>
</evidence>
<reference evidence="1 2" key="1">
    <citation type="submission" date="2024-04" db="EMBL/GenBank/DDBJ databases">
        <authorList>
            <person name="Fracassetti M."/>
        </authorList>
    </citation>
    <scope>NUCLEOTIDE SEQUENCE [LARGE SCALE GENOMIC DNA]</scope>
</reference>
<keyword evidence="2" id="KW-1185">Reference proteome</keyword>
<accession>A0AAV2FZ82</accession>
<proteinExistence type="predicted"/>
<evidence type="ECO:0000313" key="2">
    <source>
        <dbReference type="Proteomes" id="UP001497516"/>
    </source>
</evidence>
<organism evidence="1 2">
    <name type="scientific">Linum trigynum</name>
    <dbReference type="NCBI Taxonomy" id="586398"/>
    <lineage>
        <taxon>Eukaryota</taxon>
        <taxon>Viridiplantae</taxon>
        <taxon>Streptophyta</taxon>
        <taxon>Embryophyta</taxon>
        <taxon>Tracheophyta</taxon>
        <taxon>Spermatophyta</taxon>
        <taxon>Magnoliopsida</taxon>
        <taxon>eudicotyledons</taxon>
        <taxon>Gunneridae</taxon>
        <taxon>Pentapetalae</taxon>
        <taxon>rosids</taxon>
        <taxon>fabids</taxon>
        <taxon>Malpighiales</taxon>
        <taxon>Linaceae</taxon>
        <taxon>Linum</taxon>
    </lineage>
</organism>
<dbReference type="EMBL" id="OZ034820">
    <property type="protein sequence ID" value="CAL1402850.1"/>
    <property type="molecule type" value="Genomic_DNA"/>
</dbReference>
<gene>
    <name evidence="1" type="ORF">LTRI10_LOCUS42822</name>
</gene>
<sequence length="90" mass="10447">MCVRHPTAYLRWRHALCLCMYECMVDSMRNPRAVGPLLDAVDGRITAGRRDVTQQLIEYIGVTTGRRDVTQCHYRVGYATERRDVTQLPY</sequence>
<protein>
    <submittedName>
        <fullName evidence="1">Uncharacterized protein</fullName>
    </submittedName>
</protein>
<name>A0AAV2FZ82_9ROSI</name>
<dbReference type="AlphaFoldDB" id="A0AAV2FZ82"/>
<dbReference type="Proteomes" id="UP001497516">
    <property type="component" value="Chromosome 7"/>
</dbReference>